<name>A0ACA9MZ25_9GLOM</name>
<evidence type="ECO:0000313" key="2">
    <source>
        <dbReference type="Proteomes" id="UP000789860"/>
    </source>
</evidence>
<proteinExistence type="predicted"/>
<comment type="caution">
    <text evidence="1">The sequence shown here is derived from an EMBL/GenBank/DDBJ whole genome shotgun (WGS) entry which is preliminary data.</text>
</comment>
<keyword evidence="2" id="KW-1185">Reference proteome</keyword>
<dbReference type="Proteomes" id="UP000789860">
    <property type="component" value="Unassembled WGS sequence"/>
</dbReference>
<organism evidence="1 2">
    <name type="scientific">Scutellospora calospora</name>
    <dbReference type="NCBI Taxonomy" id="85575"/>
    <lineage>
        <taxon>Eukaryota</taxon>
        <taxon>Fungi</taxon>
        <taxon>Fungi incertae sedis</taxon>
        <taxon>Mucoromycota</taxon>
        <taxon>Glomeromycotina</taxon>
        <taxon>Glomeromycetes</taxon>
        <taxon>Diversisporales</taxon>
        <taxon>Gigasporaceae</taxon>
        <taxon>Scutellospora</taxon>
    </lineage>
</organism>
<sequence length="242" mass="27582">SPEVIITNETWPDQTGILKTNTVLQYDADLQKVELWGSPALAQRYRRRRNNNSKPVELFKLHLMDTLEDQMPTLPEGLDYRKAITDYLCKLGEVSTLVKSTIDIRWPQIDFFKNVLLILTVPVEYSEKKKAIMKQCAFDAGLIKSTITTNLKITTEPSFLIVDIGGGTVDLTVRKLLVNSKLGEITEQTGECCGGSFVDKEFIKFVTRKIGESPMYLLKEFHYGIVQYMVQEFSRSTKIPFT</sequence>
<reference evidence="1" key="1">
    <citation type="submission" date="2021-06" db="EMBL/GenBank/DDBJ databases">
        <authorList>
            <person name="Kallberg Y."/>
            <person name="Tangrot J."/>
            <person name="Rosling A."/>
        </authorList>
    </citation>
    <scope>NUCLEOTIDE SEQUENCE</scope>
    <source>
        <strain evidence="1">AU212A</strain>
    </source>
</reference>
<gene>
    <name evidence="1" type="ORF">SCALOS_LOCUS7723</name>
</gene>
<dbReference type="EMBL" id="CAJVPM010018118">
    <property type="protein sequence ID" value="CAG8623346.1"/>
    <property type="molecule type" value="Genomic_DNA"/>
</dbReference>
<feature type="non-terminal residue" evidence="1">
    <location>
        <position position="242"/>
    </location>
</feature>
<accession>A0ACA9MZ25</accession>
<feature type="non-terminal residue" evidence="1">
    <location>
        <position position="1"/>
    </location>
</feature>
<protein>
    <submittedName>
        <fullName evidence="1">9112_t:CDS:1</fullName>
    </submittedName>
</protein>
<evidence type="ECO:0000313" key="1">
    <source>
        <dbReference type="EMBL" id="CAG8623346.1"/>
    </source>
</evidence>